<organism evidence="1 2">
    <name type="scientific">Linum trigynum</name>
    <dbReference type="NCBI Taxonomy" id="586398"/>
    <lineage>
        <taxon>Eukaryota</taxon>
        <taxon>Viridiplantae</taxon>
        <taxon>Streptophyta</taxon>
        <taxon>Embryophyta</taxon>
        <taxon>Tracheophyta</taxon>
        <taxon>Spermatophyta</taxon>
        <taxon>Magnoliopsida</taxon>
        <taxon>eudicotyledons</taxon>
        <taxon>Gunneridae</taxon>
        <taxon>Pentapetalae</taxon>
        <taxon>rosids</taxon>
        <taxon>fabids</taxon>
        <taxon>Malpighiales</taxon>
        <taxon>Linaceae</taxon>
        <taxon>Linum</taxon>
    </lineage>
</organism>
<evidence type="ECO:0000313" key="2">
    <source>
        <dbReference type="Proteomes" id="UP001497516"/>
    </source>
</evidence>
<proteinExistence type="predicted"/>
<protein>
    <submittedName>
        <fullName evidence="1">Uncharacterized protein</fullName>
    </submittedName>
</protein>
<dbReference type="EMBL" id="OZ034819">
    <property type="protein sequence ID" value="CAL1393167.1"/>
    <property type="molecule type" value="Genomic_DNA"/>
</dbReference>
<dbReference type="PANTHER" id="PTHR33116">
    <property type="entry name" value="REVERSE TRANSCRIPTASE ZINC-BINDING DOMAIN-CONTAINING PROTEIN-RELATED-RELATED"/>
    <property type="match status" value="1"/>
</dbReference>
<sequence length="99" mass="11396">MGVGAVGVHDKYLGLPSLVARSKMETFRYLEDKLLERLQGWKQRALFWAAKETLIKSVAMALPLHVMSCFKLPLSLCRLLDKHVARFWWGISDNHSKVR</sequence>
<reference evidence="1 2" key="1">
    <citation type="submission" date="2024-04" db="EMBL/GenBank/DDBJ databases">
        <authorList>
            <person name="Fracassetti M."/>
        </authorList>
    </citation>
    <scope>NUCLEOTIDE SEQUENCE [LARGE SCALE GENOMIC DNA]</scope>
</reference>
<accession>A0AAV2F5E6</accession>
<keyword evidence="2" id="KW-1185">Reference proteome</keyword>
<dbReference type="Proteomes" id="UP001497516">
    <property type="component" value="Chromosome 6"/>
</dbReference>
<name>A0AAV2F5E6_9ROSI</name>
<evidence type="ECO:0000313" key="1">
    <source>
        <dbReference type="EMBL" id="CAL1393167.1"/>
    </source>
</evidence>
<gene>
    <name evidence="1" type="ORF">LTRI10_LOCUS33761</name>
</gene>
<dbReference type="PANTHER" id="PTHR33116:SF86">
    <property type="entry name" value="REVERSE TRANSCRIPTASE DOMAIN-CONTAINING PROTEIN"/>
    <property type="match status" value="1"/>
</dbReference>
<dbReference type="AlphaFoldDB" id="A0AAV2F5E6"/>